<proteinExistence type="predicted"/>
<feature type="non-terminal residue" evidence="1">
    <location>
        <position position="1"/>
    </location>
</feature>
<organism evidence="1">
    <name type="scientific">marine metagenome</name>
    <dbReference type="NCBI Taxonomy" id="408172"/>
    <lineage>
        <taxon>unclassified sequences</taxon>
        <taxon>metagenomes</taxon>
        <taxon>ecological metagenomes</taxon>
    </lineage>
</organism>
<protein>
    <submittedName>
        <fullName evidence="1">Uncharacterized protein</fullName>
    </submittedName>
</protein>
<sequence>VKVRYSYLPQQFSDCDDLWSELKDFVKTGDFTLGAPLKKFEDSFSKLMEVKYALGV</sequence>
<reference evidence="1" key="1">
    <citation type="submission" date="2018-05" db="EMBL/GenBank/DDBJ databases">
        <authorList>
            <person name="Lanie J.A."/>
            <person name="Ng W.-L."/>
            <person name="Kazmierczak K.M."/>
            <person name="Andrzejewski T.M."/>
            <person name="Davidsen T.M."/>
            <person name="Wayne K.J."/>
            <person name="Tettelin H."/>
            <person name="Glass J.I."/>
            <person name="Rusch D."/>
            <person name="Podicherti R."/>
            <person name="Tsui H.-C.T."/>
            <person name="Winkler M.E."/>
        </authorList>
    </citation>
    <scope>NUCLEOTIDE SEQUENCE</scope>
</reference>
<gene>
    <name evidence="1" type="ORF">METZ01_LOCUS506794</name>
</gene>
<dbReference type="EMBL" id="UINC01224352">
    <property type="protein sequence ID" value="SVE53940.1"/>
    <property type="molecule type" value="Genomic_DNA"/>
</dbReference>
<accession>A0A383EC29</accession>
<dbReference type="AlphaFoldDB" id="A0A383EC29"/>
<name>A0A383EC29_9ZZZZ</name>
<evidence type="ECO:0000313" key="1">
    <source>
        <dbReference type="EMBL" id="SVE53940.1"/>
    </source>
</evidence>
<feature type="non-terminal residue" evidence="1">
    <location>
        <position position="56"/>
    </location>
</feature>